<dbReference type="InterPro" id="IPR013783">
    <property type="entry name" value="Ig-like_fold"/>
</dbReference>
<accession>A0AAW1K1B6</accession>
<evidence type="ECO:0000313" key="2">
    <source>
        <dbReference type="EMBL" id="KAK9711085.1"/>
    </source>
</evidence>
<proteinExistence type="predicted"/>
<name>A0AAW1K1B6_POPJA</name>
<keyword evidence="3" id="KW-1185">Reference proteome</keyword>
<dbReference type="GO" id="GO:0005929">
    <property type="term" value="C:cilium"/>
    <property type="evidence" value="ECO:0007669"/>
    <property type="project" value="UniProtKB-SubCell"/>
</dbReference>
<organism evidence="2 3">
    <name type="scientific">Popillia japonica</name>
    <name type="common">Japanese beetle</name>
    <dbReference type="NCBI Taxonomy" id="7064"/>
    <lineage>
        <taxon>Eukaryota</taxon>
        <taxon>Metazoa</taxon>
        <taxon>Ecdysozoa</taxon>
        <taxon>Arthropoda</taxon>
        <taxon>Hexapoda</taxon>
        <taxon>Insecta</taxon>
        <taxon>Pterygota</taxon>
        <taxon>Neoptera</taxon>
        <taxon>Endopterygota</taxon>
        <taxon>Coleoptera</taxon>
        <taxon>Polyphaga</taxon>
        <taxon>Scarabaeiformia</taxon>
        <taxon>Scarabaeidae</taxon>
        <taxon>Rutelinae</taxon>
        <taxon>Popillia</taxon>
    </lineage>
</organism>
<feature type="domain" description="Cilia- and flagella-associated protein 47" evidence="1">
    <location>
        <begin position="1468"/>
        <end position="1580"/>
    </location>
</feature>
<protein>
    <recommendedName>
        <fullName evidence="1">Cilia- and flagella-associated protein 47 domain-containing protein</fullName>
    </recommendedName>
</protein>
<dbReference type="GO" id="GO:0005737">
    <property type="term" value="C:cytoplasm"/>
    <property type="evidence" value="ECO:0007669"/>
    <property type="project" value="UniProtKB-SubCell"/>
</dbReference>
<dbReference type="Gene3D" id="2.60.40.10">
    <property type="entry name" value="Immunoglobulins"/>
    <property type="match status" value="3"/>
</dbReference>
<comment type="caution">
    <text evidence="2">The sequence shown here is derived from an EMBL/GenBank/DDBJ whole genome shotgun (WGS) entry which is preliminary data.</text>
</comment>
<evidence type="ECO:0000259" key="1">
    <source>
        <dbReference type="Pfam" id="PF24529"/>
    </source>
</evidence>
<reference evidence="2 3" key="1">
    <citation type="journal article" date="2024" name="BMC Genomics">
        <title>De novo assembly and annotation of Popillia japonica's genome with initial clues to its potential as an invasive pest.</title>
        <authorList>
            <person name="Cucini C."/>
            <person name="Boschi S."/>
            <person name="Funari R."/>
            <person name="Cardaioli E."/>
            <person name="Iannotti N."/>
            <person name="Marturano G."/>
            <person name="Paoli F."/>
            <person name="Bruttini M."/>
            <person name="Carapelli A."/>
            <person name="Frati F."/>
            <person name="Nardi F."/>
        </authorList>
    </citation>
    <scope>NUCLEOTIDE SEQUENCE [LARGE SCALE GENOMIC DNA]</scope>
    <source>
        <strain evidence="2">DMR45628</strain>
    </source>
</reference>
<dbReference type="GO" id="GO:0060271">
    <property type="term" value="P:cilium assembly"/>
    <property type="evidence" value="ECO:0007669"/>
    <property type="project" value="TreeGrafter"/>
</dbReference>
<evidence type="ECO:0000313" key="3">
    <source>
        <dbReference type="Proteomes" id="UP001458880"/>
    </source>
</evidence>
<dbReference type="PANTHER" id="PTHR45912">
    <property type="entry name" value="CILIA- AND FLAGELLA-ASSOCIATED PROTEIN 47"/>
    <property type="match status" value="1"/>
</dbReference>
<dbReference type="PANTHER" id="PTHR45912:SF3">
    <property type="entry name" value="CILIA- AND FLAGELLA-ASSOCIATED PROTEIN 47"/>
    <property type="match status" value="1"/>
</dbReference>
<dbReference type="EMBL" id="JASPKY010000285">
    <property type="protein sequence ID" value="KAK9711085.1"/>
    <property type="molecule type" value="Genomic_DNA"/>
</dbReference>
<gene>
    <name evidence="2" type="ORF">QE152_g25651</name>
</gene>
<sequence>MSPIFHQLIPKTAALENGKDCLEVHGVRITPSSMDFKITVEGITYRQDLTIRNVGKSMVTVTIGKPTSLAFDVKTVKRHSLPAGFYLTKEVTCVYRGPGNIFSLIPIYINEERFEYKLSAGLSNSDISYEPKSIDFGFVDINSSSRGCIFSIQNTGNTKVRFYIESGTYSLHKITIDPNKGHVQPKSSVQINVNLIGSQLGSVVDTIWLKCNGSHAIPITGEVIQPQFEPVCDSVSSDFMILEFPPTYVGAVSTRTAYVRNYSASAAMFCFRSEFFKKKEDKCCSDQFGDFNQFEVCPREGLLHSKEVKLFQFLFKPVEPKKGEPLKDYYLCITRVCRVKCKYLNASMFEDDIFVDNETSKIAAQQSESITLVNQLKGAETSVLLYPSELFDESNCTRQQVPQGCLTVYLHGTAVRPSVSVVPDEISLSDLTDAKQVIRVLTFINHSTKLPIIVNYKKVTFVEVEPLIHIEPNKSVEISVFITPRRLGCYDTTLQFELLHSEHGLKENTYSVVGCVKVPLHLIVKSVKKVTLPEINTGITPNYIKEVGKFCQNLRFNTMVVKPKAAIVSETPAKRGSTALIALPNDTQKSLRPWRGPKIKTIYRRVDRYIPPTDPDYELTVLEKTMKRNNISYYNNYIRQKVAKQQLVSVKEASEDYDIAEDKLICKDVRLIGSGGLKQLPKPSCEFVPLSPHQANSITITPSIVSTGQIAIHSRYDFKLEIQNDNPNPIRIYVKPEKPNMMFPYGNRKIIGPCSKATLPITYITGSSGYYTTYLSVIVNECIVFEVDVMADVSPAFLDLNTDAVEFDDDNIAFVEISNPLNADIPFNWSLESACFHIMPCEGVIKAYSKLKCQVSYLAEEKGPTETEAELLVYSSITKQLKLCVKCVKMNLQFVGKELEFIDMPLNIPVTKKVLLKNESIYSQCFSLVSSQFLNYATVSPMKGTIHSKSYAIITVTLKVTCCVKFSTKIRFDINNAGIIELPISGNVVYPNINITPNTFNFGKFTASTVSSIPFTLENNSNALARVKFDLSRHNDFKITEIKYHSVIAPIEELTLSPNATKNLQLHFVPTGSATDIFYLPLIINDIIGPASNDGVTDKVAHYLGDQFPDSSVLKLPECVPIYKVHIYATAPKLKFSKLQIFLNYKVPPYRCKNECNFSIFNPQKINETFCIRIDYLKLPFTITHVDGQEITNCLKSIKCSLPPQERVIFKISFIPEKIGRYYLPLPIYIQSDKSSRAHNVVYIEGTFEAPTITRSVDFNIYKPGPLLVRNIARINLYFNNHLVNCEAWVNHDLKGLETEIVMQPEDGSDRKLVTLTVCYVTEHITLTLANCVVSCTCGASTTVMVVVCRENCFLTNYIQVESFIHDPEYNLELRPIQPEQFHRISSLVSVLDMPQELKEVYEMKTFFAEYPFFPEDDAIFKAYLDVCVQTVENWVYKQGFFGRIFYELPIGFTSVFPELSVTVPPFIQLLMNLTGNGLEEYFNFEDERTNNDVERVQYLYTAYDQALSFLRDLGALFVCVRPELLLGYSLYHTYTENFAVDKMQSEPYSKLSAEDYYRLSKQIWLDILLQTYKVLVLNRLFFDKDNMYTAPKSSAVYEKFTLCIKKSPQNKHLFNNSEFLLMSWLEFHYNDIREKLWERHPYLEEREIKFYGVGMEDGFVYAAVTMAYCPYLMSHFDDMSFEPLTPEEILHNNIKVVESWRILNFSMNVQPQEIMNPHSMRTLFLMVYLYQMLPNLYPTETITLHAGLSQRSNVTYALKNTNSFPICYKVILYGKYSNCFGTDQEIYVVPPKKCAHININYWARFILQTTCTLILSGECAGYHYATTIAVTLIGVPDLTYITDEFSVQGNLYRVLEKQVKVTSPYHEAATYRMQFSLEQYTKINEVDALPYRDNLPNNLLYRVLPMFNDITCDNEGNGFLDLYVLCLLPIQFPIWIYFRNTDVGDFIIRLNTSCKLFVAQERLIVEVPVDSSGVTHRKKAFRTLHLQIPGWNKYFWISVAHIFSKMSGLNIEFWKVHAKTQIGAHILQKISIRCVPPHPYQLCHSTTFKIKPSVNSGVKLPKQLIVNNECSTDMIAVPLKIPHGPDLPKPFDLVLESTEGKQFRSYRITFEFARY</sequence>
<dbReference type="Pfam" id="PF24529">
    <property type="entry name" value="CFAP47"/>
    <property type="match status" value="1"/>
</dbReference>
<dbReference type="InterPro" id="IPR056343">
    <property type="entry name" value="CFAP47_dom"/>
</dbReference>
<dbReference type="Proteomes" id="UP001458880">
    <property type="component" value="Unassembled WGS sequence"/>
</dbReference>